<dbReference type="AlphaFoldDB" id="C5KLW5"/>
<dbReference type="EMBL" id="GG674218">
    <property type="protein sequence ID" value="EER14528.1"/>
    <property type="molecule type" value="Genomic_DNA"/>
</dbReference>
<dbReference type="GeneID" id="9045215"/>
<keyword evidence="3" id="KW-1185">Reference proteome</keyword>
<name>C5KLW5_PERM5</name>
<evidence type="ECO:0000313" key="1">
    <source>
        <dbReference type="EMBL" id="EER09801.1"/>
    </source>
</evidence>
<organism evidence="3">
    <name type="scientific">Perkinsus marinus (strain ATCC 50983 / TXsc)</name>
    <dbReference type="NCBI Taxonomy" id="423536"/>
    <lineage>
        <taxon>Eukaryota</taxon>
        <taxon>Sar</taxon>
        <taxon>Alveolata</taxon>
        <taxon>Perkinsozoa</taxon>
        <taxon>Perkinsea</taxon>
        <taxon>Perkinsida</taxon>
        <taxon>Perkinsidae</taxon>
        <taxon>Perkinsus</taxon>
    </lineage>
</organism>
<dbReference type="OrthoDB" id="6381670at2759"/>
<protein>
    <recommendedName>
        <fullName evidence="4">MULE transposase domain-containing protein</fullName>
    </recommendedName>
</protein>
<evidence type="ECO:0008006" key="4">
    <source>
        <dbReference type="Google" id="ProtNLM"/>
    </source>
</evidence>
<dbReference type="Proteomes" id="UP000007800">
    <property type="component" value="Unassembled WGS sequence"/>
</dbReference>
<evidence type="ECO:0000313" key="2">
    <source>
        <dbReference type="EMBL" id="EER14528.1"/>
    </source>
</evidence>
<gene>
    <name evidence="1" type="ORF">Pmar_PMAR021545</name>
    <name evidence="2" type="ORF">Pmar_PMAR028878</name>
</gene>
<evidence type="ECO:0000313" key="3">
    <source>
        <dbReference type="Proteomes" id="UP000007800"/>
    </source>
</evidence>
<dbReference type="GeneID" id="9052739"/>
<accession>C5KLW5</accession>
<sequence>MIARRQNGLHLSVDGTFAACCPLWEQQYGVLVKHKDCLVMSPCALILMPSRKKSVYDLVFNDLLQLFTSIKITSCIADFEERAARSFREVFNSRQDLVAEFKMSLSFFHFNK</sequence>
<proteinExistence type="predicted"/>
<dbReference type="RefSeq" id="XP_002782733.1">
    <property type="nucleotide sequence ID" value="XM_002782687.1"/>
</dbReference>
<dbReference type="InParanoid" id="C5KLW5"/>
<dbReference type="RefSeq" id="XP_002778006.1">
    <property type="nucleotide sequence ID" value="XM_002777960.1"/>
</dbReference>
<dbReference type="EMBL" id="GG677989">
    <property type="protein sequence ID" value="EER09801.1"/>
    <property type="molecule type" value="Genomic_DNA"/>
</dbReference>
<reference evidence="2 3" key="1">
    <citation type="submission" date="2008-07" db="EMBL/GenBank/DDBJ databases">
        <authorList>
            <person name="El-Sayed N."/>
            <person name="Caler E."/>
            <person name="Inman J."/>
            <person name="Amedeo P."/>
            <person name="Hass B."/>
            <person name="Wortman J."/>
        </authorList>
    </citation>
    <scope>NUCLEOTIDE SEQUENCE [LARGE SCALE GENOMIC DNA]</scope>
    <source>
        <strain evidence="2">ATCC 50983</strain>
        <strain evidence="3">ATCC 50983 / TXsc</strain>
    </source>
</reference>